<accession>A0A2K0T262</accession>
<dbReference type="AlphaFoldDB" id="A0A2K0T262"/>
<dbReference type="EMBL" id="MTYH01000080">
    <property type="protein sequence ID" value="PNP39609.1"/>
    <property type="molecule type" value="Genomic_DNA"/>
</dbReference>
<sequence>MASKRAAPNDSPATPDIARRSKRLAKIVEEKPNDSASVSHSSTILSKKPMQEYRDSGSENEEFSDLVLDVDGDLYGPDPRLRQNLFNWHGNKTAEEDFDENMEEEVAENDDVDYFLNVAHISNTNERAKEEEKKINISSDILENGLKNMNLRLKFFESSNTGWLETVRP</sequence>
<protein>
    <submittedName>
        <fullName evidence="2">Uncharacterized protein</fullName>
    </submittedName>
</protein>
<name>A0A2K0T262_9HYPO</name>
<evidence type="ECO:0000313" key="3">
    <source>
        <dbReference type="Proteomes" id="UP000236546"/>
    </source>
</evidence>
<reference evidence="2 3" key="1">
    <citation type="submission" date="2017-02" db="EMBL/GenBank/DDBJ databases">
        <title>Genomes of Trichoderma spp. with biocontrol activity.</title>
        <authorList>
            <person name="Gardiner D."/>
            <person name="Kazan K."/>
            <person name="Vos C."/>
            <person name="Harvey P."/>
        </authorList>
    </citation>
    <scope>NUCLEOTIDE SEQUENCE [LARGE SCALE GENOMIC DNA]</scope>
    <source>
        <strain evidence="2 3">A5MH</strain>
    </source>
</reference>
<evidence type="ECO:0000313" key="2">
    <source>
        <dbReference type="EMBL" id="PNP39609.1"/>
    </source>
</evidence>
<evidence type="ECO:0000256" key="1">
    <source>
        <dbReference type="SAM" id="MobiDB-lite"/>
    </source>
</evidence>
<gene>
    <name evidence="2" type="ORF">TGAMA5MH_08425</name>
</gene>
<comment type="caution">
    <text evidence="2">The sequence shown here is derived from an EMBL/GenBank/DDBJ whole genome shotgun (WGS) entry which is preliminary data.</text>
</comment>
<dbReference type="Proteomes" id="UP000236546">
    <property type="component" value="Unassembled WGS sequence"/>
</dbReference>
<organism evidence="2 3">
    <name type="scientific">Trichoderma gamsii</name>
    <dbReference type="NCBI Taxonomy" id="398673"/>
    <lineage>
        <taxon>Eukaryota</taxon>
        <taxon>Fungi</taxon>
        <taxon>Dikarya</taxon>
        <taxon>Ascomycota</taxon>
        <taxon>Pezizomycotina</taxon>
        <taxon>Sordariomycetes</taxon>
        <taxon>Hypocreomycetidae</taxon>
        <taxon>Hypocreales</taxon>
        <taxon>Hypocreaceae</taxon>
        <taxon>Trichoderma</taxon>
    </lineage>
</organism>
<proteinExistence type="predicted"/>
<feature type="region of interest" description="Disordered" evidence="1">
    <location>
        <begin position="1"/>
        <end position="61"/>
    </location>
</feature>
<feature type="compositionally biased region" description="Polar residues" evidence="1">
    <location>
        <begin position="34"/>
        <end position="45"/>
    </location>
</feature>